<accession>A0A4R9LVI9</accession>
<name>A0A4R9LVI9_9LEPT</name>
<protein>
    <recommendedName>
        <fullName evidence="3">WbqC family protein</fullName>
    </recommendedName>
</protein>
<dbReference type="OrthoDB" id="3611744at2"/>
<dbReference type="Pfam" id="PF08889">
    <property type="entry name" value="WbqC"/>
    <property type="match status" value="1"/>
</dbReference>
<dbReference type="AlphaFoldDB" id="A0A4R9LVI9"/>
<dbReference type="InterPro" id="IPR014985">
    <property type="entry name" value="WbqC"/>
</dbReference>
<dbReference type="EMBL" id="RQHW01000047">
    <property type="protein sequence ID" value="TGN18263.1"/>
    <property type="molecule type" value="Genomic_DNA"/>
</dbReference>
<gene>
    <name evidence="1" type="ORF">EHS15_12700</name>
</gene>
<comment type="caution">
    <text evidence="1">The sequence shown here is derived from an EMBL/GenBank/DDBJ whole genome shotgun (WGS) entry which is preliminary data.</text>
</comment>
<organism evidence="1 2">
    <name type="scientific">Leptospira idonii</name>
    <dbReference type="NCBI Taxonomy" id="1193500"/>
    <lineage>
        <taxon>Bacteria</taxon>
        <taxon>Pseudomonadati</taxon>
        <taxon>Spirochaetota</taxon>
        <taxon>Spirochaetia</taxon>
        <taxon>Leptospirales</taxon>
        <taxon>Leptospiraceae</taxon>
        <taxon>Leptospira</taxon>
    </lineage>
</organism>
<evidence type="ECO:0000313" key="2">
    <source>
        <dbReference type="Proteomes" id="UP000298058"/>
    </source>
</evidence>
<reference evidence="1" key="1">
    <citation type="journal article" date="2019" name="PLoS Negl. Trop. Dis.">
        <title>Revisiting the worldwide diversity of Leptospira species in the environment.</title>
        <authorList>
            <person name="Vincent A.T."/>
            <person name="Schiettekatte O."/>
            <person name="Bourhy P."/>
            <person name="Veyrier F.J."/>
            <person name="Picardeau M."/>
        </authorList>
    </citation>
    <scope>NUCLEOTIDE SEQUENCE [LARGE SCALE GENOMIC DNA]</scope>
    <source>
        <strain evidence="1">201300427</strain>
    </source>
</reference>
<proteinExistence type="predicted"/>
<evidence type="ECO:0008006" key="3">
    <source>
        <dbReference type="Google" id="ProtNLM"/>
    </source>
</evidence>
<dbReference type="Proteomes" id="UP000298058">
    <property type="component" value="Unassembled WGS sequence"/>
</dbReference>
<keyword evidence="2" id="KW-1185">Reference proteome</keyword>
<dbReference type="RefSeq" id="WP_135760951.1">
    <property type="nucleotide sequence ID" value="NZ_RQHW01000047.1"/>
</dbReference>
<evidence type="ECO:0000313" key="1">
    <source>
        <dbReference type="EMBL" id="TGN18263.1"/>
    </source>
</evidence>
<sequence>MIGVILQPNYIPWRGYFELIGKADVFVFLDDVQYTPRDWRNRNQIKTKTGLQWLTIPVFQTSKFGQLIHEVEIDNSSKWFEKHLNAITHNYAKAPYFKEFKELLDLLYEGKLSNLSELDILSIEWISNYLGIKTKFVRSSQINNEGQRQDKLISICKSVGITTYISGPSAKNYIVPEKFESENISLIYQEYEYPDYPQLNGEFVGNVTILDLLFNCGKDSRKFIFKEEKNV</sequence>